<evidence type="ECO:0000313" key="3">
    <source>
        <dbReference type="Proteomes" id="UP000184241"/>
    </source>
</evidence>
<evidence type="ECO:0000313" key="2">
    <source>
        <dbReference type="EMBL" id="SHH93203.1"/>
    </source>
</evidence>
<dbReference type="Proteomes" id="UP000184241">
    <property type="component" value="Unassembled WGS sequence"/>
</dbReference>
<evidence type="ECO:0000256" key="1">
    <source>
        <dbReference type="SAM" id="Phobius"/>
    </source>
</evidence>
<name>A0A1M5X1V7_9CLOT</name>
<protein>
    <recommendedName>
        <fullName evidence="4">YtxH-like protein</fullName>
    </recommendedName>
</protein>
<accession>A0A1M5X1V7</accession>
<feature type="transmembrane region" description="Helical" evidence="1">
    <location>
        <begin position="6"/>
        <end position="26"/>
    </location>
</feature>
<proteinExistence type="predicted"/>
<gene>
    <name evidence="2" type="ORF">SAMN02745941_01352</name>
</gene>
<keyword evidence="1" id="KW-0472">Membrane</keyword>
<reference evidence="2 3" key="1">
    <citation type="submission" date="2016-11" db="EMBL/GenBank/DDBJ databases">
        <authorList>
            <person name="Jaros S."/>
            <person name="Januszkiewicz K."/>
            <person name="Wedrychowicz H."/>
        </authorList>
    </citation>
    <scope>NUCLEOTIDE SEQUENCE [LARGE SCALE GENOMIC DNA]</scope>
    <source>
        <strain evidence="2 3">DSM 6191</strain>
    </source>
</reference>
<dbReference type="RefSeq" id="WP_021802943.1">
    <property type="nucleotide sequence ID" value="NZ_FQXU01000004.1"/>
</dbReference>
<organism evidence="2 3">
    <name type="scientific">Clostridium intestinale DSM 6191</name>
    <dbReference type="NCBI Taxonomy" id="1121320"/>
    <lineage>
        <taxon>Bacteria</taxon>
        <taxon>Bacillati</taxon>
        <taxon>Bacillota</taxon>
        <taxon>Clostridia</taxon>
        <taxon>Eubacteriales</taxon>
        <taxon>Clostridiaceae</taxon>
        <taxon>Clostridium</taxon>
    </lineage>
</organism>
<evidence type="ECO:0008006" key="4">
    <source>
        <dbReference type="Google" id="ProtNLM"/>
    </source>
</evidence>
<keyword evidence="1" id="KW-0812">Transmembrane</keyword>
<dbReference type="AlphaFoldDB" id="A0A1M5X1V7"/>
<keyword evidence="1" id="KW-1133">Transmembrane helix</keyword>
<dbReference type="EMBL" id="FQXU01000004">
    <property type="protein sequence ID" value="SHH93203.1"/>
    <property type="molecule type" value="Genomic_DNA"/>
</dbReference>
<sequence>MGKFVSGITTGAIVGAAFGMMVLPQLDRKTQKAFRKAGKKVMNAAGDTYGDMMGWMK</sequence>